<gene>
    <name evidence="4" type="ORF">U6N30_04240</name>
</gene>
<dbReference type="RefSeq" id="WP_324276267.1">
    <property type="nucleotide sequence ID" value="NZ_CP141261.1"/>
</dbReference>
<keyword evidence="5" id="KW-1185">Reference proteome</keyword>
<dbReference type="EMBL" id="CP141261">
    <property type="protein sequence ID" value="WRL64943.1"/>
    <property type="molecule type" value="Genomic_DNA"/>
</dbReference>
<dbReference type="PANTHER" id="PTHR42813">
    <property type="entry name" value="ZINC-TYPE ALCOHOL DEHYDROGENASE-LIKE"/>
    <property type="match status" value="1"/>
</dbReference>
<comment type="cofactor">
    <cofactor evidence="1">
        <name>Zn(2+)</name>
        <dbReference type="ChEBI" id="CHEBI:29105"/>
    </cofactor>
</comment>
<evidence type="ECO:0000313" key="5">
    <source>
        <dbReference type="Proteomes" id="UP001324287"/>
    </source>
</evidence>
<keyword evidence="2" id="KW-0479">Metal-binding</keyword>
<protein>
    <recommendedName>
        <fullName evidence="6">Glutathione-dependent formaldehyde dehydrogenase</fullName>
    </recommendedName>
</protein>
<evidence type="ECO:0008006" key="6">
    <source>
        <dbReference type="Google" id="ProtNLM"/>
    </source>
</evidence>
<evidence type="ECO:0000313" key="4">
    <source>
        <dbReference type="EMBL" id="WRL64943.1"/>
    </source>
</evidence>
<keyword evidence="3" id="KW-0862">Zinc</keyword>
<evidence type="ECO:0000256" key="1">
    <source>
        <dbReference type="ARBA" id="ARBA00001947"/>
    </source>
</evidence>
<accession>A0ABZ1B531</accession>
<evidence type="ECO:0000256" key="2">
    <source>
        <dbReference type="ARBA" id="ARBA00022723"/>
    </source>
</evidence>
<dbReference type="Proteomes" id="UP001324287">
    <property type="component" value="Chromosome"/>
</dbReference>
<evidence type="ECO:0000256" key="3">
    <source>
        <dbReference type="ARBA" id="ARBA00022833"/>
    </source>
</evidence>
<organism evidence="4 5">
    <name type="scientific">Blastococcus brunescens</name>
    <dbReference type="NCBI Taxonomy" id="1564165"/>
    <lineage>
        <taxon>Bacteria</taxon>
        <taxon>Bacillati</taxon>
        <taxon>Actinomycetota</taxon>
        <taxon>Actinomycetes</taxon>
        <taxon>Geodermatophilales</taxon>
        <taxon>Geodermatophilaceae</taxon>
        <taxon>Blastococcus</taxon>
    </lineage>
</organism>
<dbReference type="Gene3D" id="3.90.180.10">
    <property type="entry name" value="Medium-chain alcohol dehydrogenases, catalytic domain"/>
    <property type="match status" value="1"/>
</dbReference>
<dbReference type="PANTHER" id="PTHR42813:SF2">
    <property type="entry name" value="DEHYDROGENASE, ZINC-CONTAINING, PUTATIVE (AFU_ORTHOLOGUE AFUA_2G02810)-RELATED"/>
    <property type="match status" value="1"/>
</dbReference>
<reference evidence="4 5" key="1">
    <citation type="submission" date="2023-12" db="EMBL/GenBank/DDBJ databases">
        <title>Blastococcus brunescens sp. nov., an actonobacterium isolated from sandstone collected in sahara desert.</title>
        <authorList>
            <person name="Gtari M."/>
            <person name="Ghodhbane F."/>
        </authorList>
    </citation>
    <scope>NUCLEOTIDE SEQUENCE [LARGE SCALE GENOMIC DNA]</scope>
    <source>
        <strain evidence="4 5">BMG 8361</strain>
    </source>
</reference>
<dbReference type="Gene3D" id="3.40.50.720">
    <property type="entry name" value="NAD(P)-binding Rossmann-like Domain"/>
    <property type="match status" value="1"/>
</dbReference>
<name>A0ABZ1B531_9ACTN</name>
<proteinExistence type="predicted"/>
<sequence>MPLMTMFDKQIQLRMGQCNIKRWIPQIMPLLTDDDPLGVDTFATHRVPLSEAPEMYRKFQEKEDGVVKVQLKPEL</sequence>